<accession>J6F4E0</accession>
<dbReference type="HOGENOM" id="CLU_029283_0_0_1"/>
<protein>
    <recommendedName>
        <fullName evidence="6">TECPR1-like DysF domain-containing protein</fullName>
    </recommendedName>
</protein>
<dbReference type="RefSeq" id="XP_014182595.1">
    <property type="nucleotide sequence ID" value="XM_014327120.1"/>
</dbReference>
<evidence type="ECO:0000256" key="5">
    <source>
        <dbReference type="SAM" id="MobiDB-lite"/>
    </source>
</evidence>
<organism evidence="7 8">
    <name type="scientific">Trichosporon asahii var. asahii (strain ATCC 90039 / CBS 2479 / JCM 2466 / KCTC 7840 / NBRC 103889/ NCYC 2677 / UAMH 7654)</name>
    <name type="common">Yeast</name>
    <dbReference type="NCBI Taxonomy" id="1186058"/>
    <lineage>
        <taxon>Eukaryota</taxon>
        <taxon>Fungi</taxon>
        <taxon>Dikarya</taxon>
        <taxon>Basidiomycota</taxon>
        <taxon>Agaricomycotina</taxon>
        <taxon>Tremellomycetes</taxon>
        <taxon>Trichosporonales</taxon>
        <taxon>Trichosporonaceae</taxon>
        <taxon>Trichosporon</taxon>
    </lineage>
</organism>
<dbReference type="PANTHER" id="PTHR28304:SF2">
    <property type="entry name" value="PEROXISOMAL MEMBRANE PROTEIN PEX29"/>
    <property type="match status" value="1"/>
</dbReference>
<evidence type="ECO:0000313" key="7">
    <source>
        <dbReference type="EMBL" id="EJT51874.1"/>
    </source>
</evidence>
<dbReference type="OrthoDB" id="74314at2759"/>
<evidence type="ECO:0000256" key="4">
    <source>
        <dbReference type="ARBA" id="ARBA00023136"/>
    </source>
</evidence>
<comment type="caution">
    <text evidence="7">The sequence shown here is derived from an EMBL/GenBank/DDBJ whole genome shotgun (WGS) entry which is preliminary data.</text>
</comment>
<sequence>MEQVPEYIDIPIGATPIPTPRELSGPAPVNGDVRVNGVNGVSEVNGRIPVPGSSFPPSHSTSTPQKKASIGSTISSNVSDLVLSTILPPNLPTLPSPPHVHGKARELTTQKNGLGLNVMTVNFRRFVTKDRVEEILFWHKPMWTWAFMATWAFICFNPRAVLFFPTAILLTIYLNFQEKKNPIPSLLGVTTAPADLGTHRVGNSASTSYSASTAPNMEGAAVVPPKEAESSVDYFMNVQAIQNLMGLVADGFDLLAPVFSYLAGETATPTSFPLAPAHIVLALLPPSIALPLVPAWIFPWALLPVGIVPPLLFHPNLVTLWGKIPHARALRVARHHLEDAVLTDCLTDDIGSKRIARVQVVENERLDPSVASKNNSNTTNGWSSRFLRTGERLPWVKIRESSAWARDDLSPHAEDDGKMVLALEKGWKFVPGEDWRVDVCALWSESEPDADGWIYTDDSWSNPGPQVVDDPTVLPVVSKRTTRQRRWWRRVYFDPVEATAVPAAPGFDTKPKVY</sequence>
<dbReference type="Pfam" id="PF06398">
    <property type="entry name" value="Pex24p"/>
    <property type="match status" value="1"/>
</dbReference>
<feature type="compositionally biased region" description="Low complexity" evidence="5">
    <location>
        <begin position="46"/>
        <end position="64"/>
    </location>
</feature>
<dbReference type="EMBL" id="ALBS01000043">
    <property type="protein sequence ID" value="EJT51874.1"/>
    <property type="molecule type" value="Genomic_DNA"/>
</dbReference>
<dbReference type="AlphaFoldDB" id="J6F4E0"/>
<feature type="domain" description="TECPR1-like DysF" evidence="6">
    <location>
        <begin position="124"/>
        <end position="489"/>
    </location>
</feature>
<dbReference type="InterPro" id="IPR010482">
    <property type="entry name" value="TECPR1-like_DysF"/>
</dbReference>
<dbReference type="KEGG" id="tasa:A1Q1_06871"/>
<evidence type="ECO:0000313" key="8">
    <source>
        <dbReference type="Proteomes" id="UP000002748"/>
    </source>
</evidence>
<keyword evidence="4" id="KW-0472">Membrane</keyword>
<name>J6F4E0_TRIAS</name>
<dbReference type="InterPro" id="IPR052816">
    <property type="entry name" value="Peroxisomal_Membrane_PEX28-32"/>
</dbReference>
<keyword evidence="3" id="KW-1133">Transmembrane helix</keyword>
<evidence type="ECO:0000256" key="2">
    <source>
        <dbReference type="ARBA" id="ARBA00022692"/>
    </source>
</evidence>
<evidence type="ECO:0000256" key="3">
    <source>
        <dbReference type="ARBA" id="ARBA00022989"/>
    </source>
</evidence>
<dbReference type="GO" id="GO:0005778">
    <property type="term" value="C:peroxisomal membrane"/>
    <property type="evidence" value="ECO:0007669"/>
    <property type="project" value="TreeGrafter"/>
</dbReference>
<feature type="region of interest" description="Disordered" evidence="5">
    <location>
        <begin position="46"/>
        <end position="70"/>
    </location>
</feature>
<keyword evidence="2" id="KW-0812">Transmembrane</keyword>
<evidence type="ECO:0000256" key="1">
    <source>
        <dbReference type="ARBA" id="ARBA00004141"/>
    </source>
</evidence>
<comment type="subcellular location">
    <subcellularLocation>
        <location evidence="1">Membrane</location>
        <topology evidence="1">Multi-pass membrane protein</topology>
    </subcellularLocation>
</comment>
<gene>
    <name evidence="7" type="ORF">A1Q1_06871</name>
</gene>
<evidence type="ECO:0000259" key="6">
    <source>
        <dbReference type="Pfam" id="PF06398"/>
    </source>
</evidence>
<dbReference type="PANTHER" id="PTHR28304">
    <property type="entry name" value="PEROXISOMAL MEMBRANE PROTEIN PEX29"/>
    <property type="match status" value="1"/>
</dbReference>
<reference evidence="7 8" key="1">
    <citation type="journal article" date="2012" name="Eukaryot. Cell">
        <title>Draft genome sequence of CBS 2479, the standard type strain of Trichosporon asahii.</title>
        <authorList>
            <person name="Yang R.Y."/>
            <person name="Li H.T."/>
            <person name="Zhu H."/>
            <person name="Zhou G.P."/>
            <person name="Wang M."/>
            <person name="Wang L."/>
        </authorList>
    </citation>
    <scope>NUCLEOTIDE SEQUENCE [LARGE SCALE GENOMIC DNA]</scope>
    <source>
        <strain evidence="8">ATCC 90039 / CBS 2479 / JCM 2466 / KCTC 7840 / NCYC 2677 / UAMH 7654</strain>
    </source>
</reference>
<dbReference type="GeneID" id="25990383"/>
<proteinExistence type="predicted"/>
<dbReference type="Proteomes" id="UP000002748">
    <property type="component" value="Unassembled WGS sequence"/>
</dbReference>
<dbReference type="VEuPathDB" id="FungiDB:A1Q1_06871"/>
<dbReference type="GO" id="GO:0007031">
    <property type="term" value="P:peroxisome organization"/>
    <property type="evidence" value="ECO:0007669"/>
    <property type="project" value="UniProtKB-ARBA"/>
</dbReference>